<protein>
    <submittedName>
        <fullName evidence="1">Uncharacterized protein</fullName>
    </submittedName>
</protein>
<evidence type="ECO:0000313" key="1">
    <source>
        <dbReference type="EMBL" id="CAF1444837.1"/>
    </source>
</evidence>
<dbReference type="EMBL" id="CAJOBC010084625">
    <property type="protein sequence ID" value="CAF4319789.1"/>
    <property type="molecule type" value="Genomic_DNA"/>
</dbReference>
<organism evidence="1 3">
    <name type="scientific">Didymodactylos carnosus</name>
    <dbReference type="NCBI Taxonomy" id="1234261"/>
    <lineage>
        <taxon>Eukaryota</taxon>
        <taxon>Metazoa</taxon>
        <taxon>Spiralia</taxon>
        <taxon>Gnathifera</taxon>
        <taxon>Rotifera</taxon>
        <taxon>Eurotatoria</taxon>
        <taxon>Bdelloidea</taxon>
        <taxon>Philodinida</taxon>
        <taxon>Philodinidae</taxon>
        <taxon>Didymodactylos</taxon>
    </lineage>
</organism>
<accession>A0A815P6E8</accession>
<proteinExistence type="predicted"/>
<dbReference type="Proteomes" id="UP000681722">
    <property type="component" value="Unassembled WGS sequence"/>
</dbReference>
<comment type="caution">
    <text evidence="1">The sequence shown here is derived from an EMBL/GenBank/DDBJ whole genome shotgun (WGS) entry which is preliminary data.</text>
</comment>
<gene>
    <name evidence="1" type="ORF">GPM918_LOCUS34505</name>
    <name evidence="2" type="ORF">SRO942_LOCUS35204</name>
</gene>
<dbReference type="AlphaFoldDB" id="A0A815P6E8"/>
<reference evidence="1" key="1">
    <citation type="submission" date="2021-02" db="EMBL/GenBank/DDBJ databases">
        <authorList>
            <person name="Nowell W R."/>
        </authorList>
    </citation>
    <scope>NUCLEOTIDE SEQUENCE</scope>
</reference>
<dbReference type="Proteomes" id="UP000663829">
    <property type="component" value="Unassembled WGS sequence"/>
</dbReference>
<evidence type="ECO:0000313" key="3">
    <source>
        <dbReference type="Proteomes" id="UP000663829"/>
    </source>
</evidence>
<sequence>MIDSTRELLASLLKAKKISKAIFEKLKPPLEPELPHLYYNPKDHKVGEPLRPIVAGIKLPIAPISKYLDQLLKDVNLAEVLGNFTQIITQLPITIETTGPRPI</sequence>
<name>A0A815P6E8_9BILA</name>
<dbReference type="EMBL" id="CAJNOQ010019182">
    <property type="protein sequence ID" value="CAF1444837.1"/>
    <property type="molecule type" value="Genomic_DNA"/>
</dbReference>
<evidence type="ECO:0000313" key="2">
    <source>
        <dbReference type="EMBL" id="CAF4319789.1"/>
    </source>
</evidence>
<keyword evidence="3" id="KW-1185">Reference proteome</keyword>